<dbReference type="InterPro" id="IPR009758">
    <property type="entry name" value="DUF1326"/>
</dbReference>
<evidence type="ECO:0000313" key="2">
    <source>
        <dbReference type="Proteomes" id="UP001174909"/>
    </source>
</evidence>
<evidence type="ECO:0000313" key="1">
    <source>
        <dbReference type="EMBL" id="CAI8043912.1"/>
    </source>
</evidence>
<reference evidence="1" key="1">
    <citation type="submission" date="2023-03" db="EMBL/GenBank/DDBJ databases">
        <authorList>
            <person name="Steffen K."/>
            <person name="Cardenas P."/>
        </authorList>
    </citation>
    <scope>NUCLEOTIDE SEQUENCE</scope>
</reference>
<dbReference type="EMBL" id="CASHTH010003368">
    <property type="protein sequence ID" value="CAI8043912.1"/>
    <property type="molecule type" value="Genomic_DNA"/>
</dbReference>
<organism evidence="1 2">
    <name type="scientific">Geodia barretti</name>
    <name type="common">Barrett's horny sponge</name>
    <dbReference type="NCBI Taxonomy" id="519541"/>
    <lineage>
        <taxon>Eukaryota</taxon>
        <taxon>Metazoa</taxon>
        <taxon>Porifera</taxon>
        <taxon>Demospongiae</taxon>
        <taxon>Heteroscleromorpha</taxon>
        <taxon>Tetractinellida</taxon>
        <taxon>Astrophorina</taxon>
        <taxon>Geodiidae</taxon>
        <taxon>Geodia</taxon>
    </lineage>
</organism>
<feature type="non-terminal residue" evidence="1">
    <location>
        <position position="1"/>
    </location>
</feature>
<comment type="caution">
    <text evidence="1">The sequence shown here is derived from an EMBL/GenBank/DDBJ whole genome shotgun (WGS) entry which is preliminary data.</text>
</comment>
<proteinExistence type="predicted"/>
<name>A0AA35TAU7_GEOBA</name>
<dbReference type="Pfam" id="PF07040">
    <property type="entry name" value="DUF1326"/>
    <property type="match status" value="1"/>
</dbReference>
<accession>A0AA35TAU7</accession>
<sequence>GHCDVAFAFHIQEGEYQGVALDDLNFVVVAYTPGIMGEGNWTLANYVDERADQFQRAAMGRILSGEIGGPSERWMGLTSNYLGIKYCPIDFTADGHERSVKIPGIIDFNVKGLVVGRRTEAMTLVNTGHPVSSSLALAEGTTSTYNDHGMTWDNSGKNGHYSSFQWNWP</sequence>
<keyword evidence="2" id="KW-1185">Reference proteome</keyword>
<protein>
    <submittedName>
        <fullName evidence="1">Uncharacterized protein</fullName>
    </submittedName>
</protein>
<gene>
    <name evidence="1" type="ORF">GBAR_LOCUS24387</name>
</gene>
<dbReference type="Proteomes" id="UP001174909">
    <property type="component" value="Unassembled WGS sequence"/>
</dbReference>
<dbReference type="AlphaFoldDB" id="A0AA35TAU7"/>